<dbReference type="AlphaFoldDB" id="A0A8I7BA26"/>
<proteinExistence type="predicted"/>
<protein>
    <recommendedName>
        <fullName evidence="1">DUF659 domain-containing protein</fullName>
    </recommendedName>
</protein>
<evidence type="ECO:0000259" key="1">
    <source>
        <dbReference type="Pfam" id="PF04937"/>
    </source>
</evidence>
<reference evidence="2" key="3">
    <citation type="submission" date="2022-01" db="UniProtKB">
        <authorList>
            <consortium name="EnsemblPlants"/>
        </authorList>
    </citation>
    <scope>IDENTIFICATION</scope>
    <source>
        <strain evidence="2">subsp. vulgare</strain>
    </source>
</reference>
<dbReference type="PANTHER" id="PTHR32166">
    <property type="entry name" value="OSJNBA0013A04.12 PROTEIN"/>
    <property type="match status" value="1"/>
</dbReference>
<accession>A0A8I7BA26</accession>
<dbReference type="EnsemblPlants" id="HORVU.MOREX.r3.5HG0519390.1">
    <property type="protein sequence ID" value="HORVU.MOREX.r3.5HG0519390.1"/>
    <property type="gene ID" value="HORVU.MOREX.r3.5HG0519390"/>
</dbReference>
<dbReference type="PANTHER" id="PTHR32166:SF81">
    <property type="entry name" value="OS06G0658400 PROTEIN"/>
    <property type="match status" value="1"/>
</dbReference>
<evidence type="ECO:0000313" key="2">
    <source>
        <dbReference type="EnsemblPlants" id="HORVU.MOREX.r3.5HG0519390.1"/>
    </source>
</evidence>
<dbReference type="Gramene" id="HORVU.MOREX.r3.5HG0519390.1">
    <property type="protein sequence ID" value="HORVU.MOREX.r3.5HG0519390.1"/>
    <property type="gene ID" value="HORVU.MOREX.r3.5HG0519390"/>
</dbReference>
<sequence length="447" mass="51997">MFFTTGLPFNLARNPNFRAAISFIANNSLGGYVPPGYNSLRTTLLDQEKKHIQRSLEPIKTTWPYKGVTIATDGWSDPQRRPILNFMAVTEGGPMFLKAIATEGEIKSKEYIFEKIKEVIEDVGVENVVQVVTDNAANCKAAGLMIPAKYNNIFWTPCIVHTLNLALKNICDPKNNEGNNFYLWFIKEVANDASFIKNFIMNHSMRLSMFNEFSKLKFLQIAETRFASVVIMLKRLLLIKDALVQIVVHPNWSSYRDDDIAKAQKLKDLVLNDLWWDKIEYIVSFTDPIYAMIRLADTDKPCLHLIYEMWDSMIEKVKIPIYRFEGKEPHEECILYDIIKDILVAHLDQKQYPLHCLARSLNPRYYIASWINEVPSRISPNDDSEVTEMRNKFFRKFYPDQEDFKTIKKEFADFHLFMNAFENPDSIEDRADFEPKQWWGTHGTKAI</sequence>
<dbReference type="Pfam" id="PF04937">
    <property type="entry name" value="DUF659"/>
    <property type="match status" value="1"/>
</dbReference>
<keyword evidence="3" id="KW-1185">Reference proteome</keyword>
<feature type="domain" description="DUF659" evidence="1">
    <location>
        <begin position="35"/>
        <end position="193"/>
    </location>
</feature>
<reference evidence="3" key="1">
    <citation type="journal article" date="2012" name="Nature">
        <title>A physical, genetic and functional sequence assembly of the barley genome.</title>
        <authorList>
            <consortium name="The International Barley Genome Sequencing Consortium"/>
            <person name="Mayer K.F."/>
            <person name="Waugh R."/>
            <person name="Brown J.W."/>
            <person name="Schulman A."/>
            <person name="Langridge P."/>
            <person name="Platzer M."/>
            <person name="Fincher G.B."/>
            <person name="Muehlbauer G.J."/>
            <person name="Sato K."/>
            <person name="Close T.J."/>
            <person name="Wise R.P."/>
            <person name="Stein N."/>
        </authorList>
    </citation>
    <scope>NUCLEOTIDE SEQUENCE [LARGE SCALE GENOMIC DNA]</scope>
    <source>
        <strain evidence="3">cv. Morex</strain>
    </source>
</reference>
<dbReference type="InterPro" id="IPR007021">
    <property type="entry name" value="DUF659"/>
</dbReference>
<dbReference type="SUPFAM" id="SSF53098">
    <property type="entry name" value="Ribonuclease H-like"/>
    <property type="match status" value="1"/>
</dbReference>
<evidence type="ECO:0000313" key="3">
    <source>
        <dbReference type="Proteomes" id="UP000011116"/>
    </source>
</evidence>
<dbReference type="InterPro" id="IPR012337">
    <property type="entry name" value="RNaseH-like_sf"/>
</dbReference>
<name>A0A8I7BA26_HORVV</name>
<organism evidence="2 3">
    <name type="scientific">Hordeum vulgare subsp. vulgare</name>
    <name type="common">Domesticated barley</name>
    <dbReference type="NCBI Taxonomy" id="112509"/>
    <lineage>
        <taxon>Eukaryota</taxon>
        <taxon>Viridiplantae</taxon>
        <taxon>Streptophyta</taxon>
        <taxon>Embryophyta</taxon>
        <taxon>Tracheophyta</taxon>
        <taxon>Spermatophyta</taxon>
        <taxon>Magnoliopsida</taxon>
        <taxon>Liliopsida</taxon>
        <taxon>Poales</taxon>
        <taxon>Poaceae</taxon>
        <taxon>BOP clade</taxon>
        <taxon>Pooideae</taxon>
        <taxon>Triticodae</taxon>
        <taxon>Triticeae</taxon>
        <taxon>Hordeinae</taxon>
        <taxon>Hordeum</taxon>
    </lineage>
</organism>
<reference evidence="2" key="2">
    <citation type="submission" date="2020-10" db="EMBL/GenBank/DDBJ databases">
        <authorList>
            <person name="Scholz U."/>
            <person name="Mascher M."/>
            <person name="Fiebig A."/>
        </authorList>
    </citation>
    <scope>NUCLEOTIDE SEQUENCE [LARGE SCALE GENOMIC DNA]</scope>
    <source>
        <strain evidence="2">cv. Morex</strain>
    </source>
</reference>
<dbReference type="Proteomes" id="UP000011116">
    <property type="component" value="Chromosome 5H"/>
</dbReference>